<evidence type="ECO:0000256" key="3">
    <source>
        <dbReference type="ARBA" id="ARBA00023110"/>
    </source>
</evidence>
<keyword evidence="4 5" id="KW-0413">Isomerase</keyword>
<protein>
    <recommendedName>
        <fullName evidence="6">Peptidyl-prolyl cis-trans isomerase</fullName>
        <ecNumber evidence="6">5.2.1.8</ecNumber>
    </recommendedName>
</protein>
<dbReference type="PANTHER" id="PTHR43811">
    <property type="entry name" value="FKBP-TYPE PEPTIDYL-PROLYL CIS-TRANS ISOMERASE FKPA"/>
    <property type="match status" value="1"/>
</dbReference>
<evidence type="ECO:0000256" key="5">
    <source>
        <dbReference type="PROSITE-ProRule" id="PRU00277"/>
    </source>
</evidence>
<evidence type="ECO:0000256" key="6">
    <source>
        <dbReference type="RuleBase" id="RU003915"/>
    </source>
</evidence>
<evidence type="ECO:0000256" key="4">
    <source>
        <dbReference type="ARBA" id="ARBA00023235"/>
    </source>
</evidence>
<dbReference type="EMBL" id="BAABAZ010000012">
    <property type="protein sequence ID" value="GAA4285545.1"/>
    <property type="molecule type" value="Genomic_DNA"/>
</dbReference>
<dbReference type="Pfam" id="PF00254">
    <property type="entry name" value="FKBP_C"/>
    <property type="match status" value="1"/>
</dbReference>
<dbReference type="PANTHER" id="PTHR43811:SF19">
    <property type="entry name" value="39 KDA FK506-BINDING NUCLEAR PROTEIN"/>
    <property type="match status" value="1"/>
</dbReference>
<evidence type="ECO:0000313" key="8">
    <source>
        <dbReference type="EMBL" id="GAA4285545.1"/>
    </source>
</evidence>
<feature type="domain" description="PPIase FKBP-type" evidence="7">
    <location>
        <begin position="10"/>
        <end position="99"/>
    </location>
</feature>
<evidence type="ECO:0000256" key="2">
    <source>
        <dbReference type="ARBA" id="ARBA00006577"/>
    </source>
</evidence>
<organism evidence="8 9">
    <name type="scientific">Brevibacterium daeguense</name>
    <dbReference type="NCBI Taxonomy" id="909936"/>
    <lineage>
        <taxon>Bacteria</taxon>
        <taxon>Bacillati</taxon>
        <taxon>Actinomycetota</taxon>
        <taxon>Actinomycetes</taxon>
        <taxon>Micrococcales</taxon>
        <taxon>Brevibacteriaceae</taxon>
        <taxon>Brevibacterium</taxon>
    </lineage>
</organism>
<name>A0ABP8ENI4_9MICO</name>
<dbReference type="Gene3D" id="3.10.50.40">
    <property type="match status" value="1"/>
</dbReference>
<dbReference type="InterPro" id="IPR001179">
    <property type="entry name" value="PPIase_FKBP_dom"/>
</dbReference>
<dbReference type="PROSITE" id="PS50059">
    <property type="entry name" value="FKBP_PPIASE"/>
    <property type="match status" value="1"/>
</dbReference>
<sequence>MGTGPEAKAGDTVAVHYVGVAHSTGEEFDSSYNRGTPLEFKLGVGMVIAGWDQGVQGMRVGGRRTLRIPAHLAYGDRGAGGVIAPGESLIFVCDLEGVR</sequence>
<reference evidence="9" key="1">
    <citation type="journal article" date="2019" name="Int. J. Syst. Evol. Microbiol.">
        <title>The Global Catalogue of Microorganisms (GCM) 10K type strain sequencing project: providing services to taxonomists for standard genome sequencing and annotation.</title>
        <authorList>
            <consortium name="The Broad Institute Genomics Platform"/>
            <consortium name="The Broad Institute Genome Sequencing Center for Infectious Disease"/>
            <person name="Wu L."/>
            <person name="Ma J."/>
        </authorList>
    </citation>
    <scope>NUCLEOTIDE SEQUENCE [LARGE SCALE GENOMIC DNA]</scope>
    <source>
        <strain evidence="9">JCM 17458</strain>
    </source>
</reference>
<accession>A0ABP8ENI4</accession>
<dbReference type="SUPFAM" id="SSF54534">
    <property type="entry name" value="FKBP-like"/>
    <property type="match status" value="1"/>
</dbReference>
<dbReference type="InterPro" id="IPR046357">
    <property type="entry name" value="PPIase_dom_sf"/>
</dbReference>
<comment type="similarity">
    <text evidence="2 6">Belongs to the FKBP-type PPIase family.</text>
</comment>
<comment type="catalytic activity">
    <reaction evidence="1 5 6">
        <text>[protein]-peptidylproline (omega=180) = [protein]-peptidylproline (omega=0)</text>
        <dbReference type="Rhea" id="RHEA:16237"/>
        <dbReference type="Rhea" id="RHEA-COMP:10747"/>
        <dbReference type="Rhea" id="RHEA-COMP:10748"/>
        <dbReference type="ChEBI" id="CHEBI:83833"/>
        <dbReference type="ChEBI" id="CHEBI:83834"/>
        <dbReference type="EC" id="5.2.1.8"/>
    </reaction>
</comment>
<keyword evidence="3 5" id="KW-0697">Rotamase</keyword>
<dbReference type="Proteomes" id="UP001501586">
    <property type="component" value="Unassembled WGS sequence"/>
</dbReference>
<dbReference type="GO" id="GO:0016853">
    <property type="term" value="F:isomerase activity"/>
    <property type="evidence" value="ECO:0007669"/>
    <property type="project" value="UniProtKB-KW"/>
</dbReference>
<evidence type="ECO:0000259" key="7">
    <source>
        <dbReference type="PROSITE" id="PS50059"/>
    </source>
</evidence>
<proteinExistence type="inferred from homology"/>
<evidence type="ECO:0000256" key="1">
    <source>
        <dbReference type="ARBA" id="ARBA00000971"/>
    </source>
</evidence>
<keyword evidence="9" id="KW-1185">Reference proteome</keyword>
<evidence type="ECO:0000313" key="9">
    <source>
        <dbReference type="Proteomes" id="UP001501586"/>
    </source>
</evidence>
<gene>
    <name evidence="8" type="ORF">GCM10022261_30760</name>
</gene>
<comment type="caution">
    <text evidence="8">The sequence shown here is derived from an EMBL/GenBank/DDBJ whole genome shotgun (WGS) entry which is preliminary data.</text>
</comment>
<dbReference type="EC" id="5.2.1.8" evidence="6"/>